<name>A0A2I1XPK1_LACJE</name>
<dbReference type="InterPro" id="IPR013762">
    <property type="entry name" value="Integrase-like_cat_sf"/>
</dbReference>
<dbReference type="InterPro" id="IPR010998">
    <property type="entry name" value="Integrase_recombinase_N"/>
</dbReference>
<dbReference type="PROSITE" id="PS51898">
    <property type="entry name" value="TYR_RECOMBINASE"/>
    <property type="match status" value="1"/>
</dbReference>
<dbReference type="InterPro" id="IPR004107">
    <property type="entry name" value="Integrase_SAM-like_N"/>
</dbReference>
<dbReference type="Pfam" id="PF14657">
    <property type="entry name" value="Arm-DNA-bind_4"/>
    <property type="match status" value="1"/>
</dbReference>
<comment type="similarity">
    <text evidence="1">Belongs to the 'phage' integrase family.</text>
</comment>
<organism evidence="5 6">
    <name type="scientific">Lactobacillus jensenii</name>
    <dbReference type="NCBI Taxonomy" id="109790"/>
    <lineage>
        <taxon>Bacteria</taxon>
        <taxon>Bacillati</taxon>
        <taxon>Bacillota</taxon>
        <taxon>Bacilli</taxon>
        <taxon>Lactobacillales</taxon>
        <taxon>Lactobacillaceae</taxon>
        <taxon>Lactobacillus</taxon>
    </lineage>
</organism>
<comment type="caution">
    <text evidence="5">The sequence shown here is derived from an EMBL/GenBank/DDBJ whole genome shotgun (WGS) entry which is preliminary data.</text>
</comment>
<dbReference type="PANTHER" id="PTHR30629">
    <property type="entry name" value="PROPHAGE INTEGRASE"/>
    <property type="match status" value="1"/>
</dbReference>
<dbReference type="GO" id="GO:0003677">
    <property type="term" value="F:DNA binding"/>
    <property type="evidence" value="ECO:0007669"/>
    <property type="project" value="UniProtKB-KW"/>
</dbReference>
<evidence type="ECO:0000313" key="6">
    <source>
        <dbReference type="Proteomes" id="UP000327236"/>
    </source>
</evidence>
<dbReference type="InterPro" id="IPR002104">
    <property type="entry name" value="Integrase_catalytic"/>
</dbReference>
<evidence type="ECO:0000256" key="2">
    <source>
        <dbReference type="ARBA" id="ARBA00022908"/>
    </source>
</evidence>
<dbReference type="Gene3D" id="1.10.443.10">
    <property type="entry name" value="Intergrase catalytic core"/>
    <property type="match status" value="1"/>
</dbReference>
<dbReference type="OrthoDB" id="9803188at2"/>
<dbReference type="Proteomes" id="UP000327236">
    <property type="component" value="Unassembled WGS sequence"/>
</dbReference>
<dbReference type="GO" id="GO:0006310">
    <property type="term" value="P:DNA recombination"/>
    <property type="evidence" value="ECO:0007669"/>
    <property type="project" value="UniProtKB-KW"/>
</dbReference>
<evidence type="ECO:0000313" key="5">
    <source>
        <dbReference type="EMBL" id="KAA9320224.1"/>
    </source>
</evidence>
<dbReference type="GO" id="GO:0015074">
    <property type="term" value="P:DNA integration"/>
    <property type="evidence" value="ECO:0007669"/>
    <property type="project" value="UniProtKB-KW"/>
</dbReference>
<dbReference type="InterPro" id="IPR050808">
    <property type="entry name" value="Phage_Integrase"/>
</dbReference>
<proteinExistence type="inferred from homology"/>
<dbReference type="InterPro" id="IPR011010">
    <property type="entry name" value="DNA_brk_join_enz"/>
</dbReference>
<protein>
    <submittedName>
        <fullName evidence="5">Site-specific integrase</fullName>
    </submittedName>
</protein>
<keyword evidence="2" id="KW-0229">DNA integration</keyword>
<dbReference type="RefSeq" id="WP_006588571.1">
    <property type="nucleotide sequence ID" value="NZ_CATOUX010000011.1"/>
</dbReference>
<sequence length="372" mass="43571">MPKQDKRIEKYETKKGVRYRFKTYLGTDETGKAIKITRSGFLNYKEAKESFDLLRAKGLNEYVKAKQIKLDDLFQIWFDTYKLQVKESTAEKTRQVYINHLHKYYGNTYVDKIQQASLQKFVSTLPKELVNFRDVTSLLNRIFKLAISLNYISNNPLKNVIIPKKTARKRRDTTQNFYDKNELKSFLNAAQSTNYKYYVYFLLLASTGIRKGEALALTWKDINFSSNYININKTLAYGLHGKYVVQPPKTAHSKRKVPLSKNLKSELLNYQKQDTKNKYLFHTENGDYLRLTKPQQWLKIIYRKNPELKKITIHGFRHTFASILIESNPSIKPTDVQAILGHETVQMTLNIYTHATQKGKEKVLKQINDLDI</sequence>
<dbReference type="Pfam" id="PF14659">
    <property type="entry name" value="Phage_int_SAM_3"/>
    <property type="match status" value="1"/>
</dbReference>
<evidence type="ECO:0000256" key="1">
    <source>
        <dbReference type="ARBA" id="ARBA00008857"/>
    </source>
</evidence>
<dbReference type="EMBL" id="VYWW01000053">
    <property type="protein sequence ID" value="KAA9320224.1"/>
    <property type="molecule type" value="Genomic_DNA"/>
</dbReference>
<accession>A0A2I1XPK1</accession>
<dbReference type="PANTHER" id="PTHR30629:SF2">
    <property type="entry name" value="PROPHAGE INTEGRASE INTS-RELATED"/>
    <property type="match status" value="1"/>
</dbReference>
<reference evidence="5 6" key="1">
    <citation type="submission" date="2019-09" db="EMBL/GenBank/DDBJ databases">
        <title>Draft genome sequence assemblies of isolates from the urinary tract.</title>
        <authorList>
            <person name="Mores C.R."/>
            <person name="Putonti C."/>
            <person name="Wolfe A.J."/>
        </authorList>
    </citation>
    <scope>NUCLEOTIDE SEQUENCE [LARGE SCALE GENOMIC DNA]</scope>
    <source>
        <strain evidence="5 6">UMB246</strain>
    </source>
</reference>
<evidence type="ECO:0000256" key="4">
    <source>
        <dbReference type="ARBA" id="ARBA00023172"/>
    </source>
</evidence>
<evidence type="ECO:0000256" key="3">
    <source>
        <dbReference type="ARBA" id="ARBA00023125"/>
    </source>
</evidence>
<keyword evidence="4" id="KW-0233">DNA recombination</keyword>
<dbReference type="CDD" id="cd01189">
    <property type="entry name" value="INT_ICEBs1_C_like"/>
    <property type="match status" value="1"/>
</dbReference>
<dbReference type="AlphaFoldDB" id="A0A2I1XPK1"/>
<dbReference type="Gene3D" id="1.10.150.130">
    <property type="match status" value="1"/>
</dbReference>
<dbReference type="Pfam" id="PF00589">
    <property type="entry name" value="Phage_integrase"/>
    <property type="match status" value="1"/>
</dbReference>
<keyword evidence="3" id="KW-0238">DNA-binding</keyword>
<gene>
    <name evidence="5" type="ORF">F6H94_08265</name>
</gene>
<dbReference type="SUPFAM" id="SSF56349">
    <property type="entry name" value="DNA breaking-rejoining enzymes"/>
    <property type="match status" value="1"/>
</dbReference>
<dbReference type="InterPro" id="IPR028259">
    <property type="entry name" value="AP2-like_int_N"/>
</dbReference>